<evidence type="ECO:0000313" key="1">
    <source>
        <dbReference type="EMBL" id="KKN31981.1"/>
    </source>
</evidence>
<comment type="caution">
    <text evidence="1">The sequence shown here is derived from an EMBL/GenBank/DDBJ whole genome shotgun (WGS) entry which is preliminary data.</text>
</comment>
<evidence type="ECO:0008006" key="2">
    <source>
        <dbReference type="Google" id="ProtNLM"/>
    </source>
</evidence>
<dbReference type="EMBL" id="LAZR01002286">
    <property type="protein sequence ID" value="KKN31981.1"/>
    <property type="molecule type" value="Genomic_DNA"/>
</dbReference>
<dbReference type="AlphaFoldDB" id="A0A0F9S4J7"/>
<accession>A0A0F9S4J7</accession>
<sequence length="88" mass="10482">MVFISPQSVKSKNVRNEINYALNEDKKFVAFYIKETILQSGLRLQMGSIHAIMKFEMLNEDYFRKLINAFHPSIKRERNLYHSKKSKE</sequence>
<gene>
    <name evidence="1" type="ORF">LCGC14_0818380</name>
</gene>
<reference evidence="1" key="1">
    <citation type="journal article" date="2015" name="Nature">
        <title>Complex archaea that bridge the gap between prokaryotes and eukaryotes.</title>
        <authorList>
            <person name="Spang A."/>
            <person name="Saw J.H."/>
            <person name="Jorgensen S.L."/>
            <person name="Zaremba-Niedzwiedzka K."/>
            <person name="Martijn J."/>
            <person name="Lind A.E."/>
            <person name="van Eijk R."/>
            <person name="Schleper C."/>
            <person name="Guy L."/>
            <person name="Ettema T.J."/>
        </authorList>
    </citation>
    <scope>NUCLEOTIDE SEQUENCE</scope>
</reference>
<organism evidence="1">
    <name type="scientific">marine sediment metagenome</name>
    <dbReference type="NCBI Taxonomy" id="412755"/>
    <lineage>
        <taxon>unclassified sequences</taxon>
        <taxon>metagenomes</taxon>
        <taxon>ecological metagenomes</taxon>
    </lineage>
</organism>
<name>A0A0F9S4J7_9ZZZZ</name>
<proteinExistence type="predicted"/>
<protein>
    <recommendedName>
        <fullName evidence="2">TIR domain-containing protein</fullName>
    </recommendedName>
</protein>